<protein>
    <recommendedName>
        <fullName evidence="3">DNA phosphorothioation-dependent restriction protein DptF</fullName>
    </recommendedName>
</protein>
<comment type="caution">
    <text evidence="1">The sequence shown here is derived from an EMBL/GenBank/DDBJ whole genome shotgun (WGS) entry which is preliminary data.</text>
</comment>
<dbReference type="eggNOG" id="COG0433">
    <property type="taxonomic scope" value="Bacteria"/>
</dbReference>
<accession>A1ZVA6</accession>
<sequence>MHNPKEHQCLKPILGNLQEASREAVVDGSQVLPENGFKEYFHVKRPIQEELETIIKTANKGKQLVLVCGNVGDGKSHLLSLLHQQCPDAMKNFTVHNDATESDNPKETYLDTLEKSLHNFKDENLQDQVMDKIILAVNLGTLTNFLAERGTNFGQLQAYVKQNNILDTDTEKDTKKVSDVFSHVNFADYHLYELTEQGANSEVILSLFKRLTQNTPTNPVWASYQNHCVSCELAEKCPIKFNYEFVMEKQVQEKLTHLLIKCIVQYKHLISVRALLNFLHDLVVPLELAPLSTAEVYTKVKRYQVKTFINNIHPNYLFEHPDLSAIYKHLHLLDPVNERKEDLDQTIIQLITTDKVKDTFEREAGLPKENSFFHRFLTEGFQDKTHKKSNYTLLINLFTRWHYFKTNQQNEVLGNQIYQKYLQSLYYFNSEATPESAPYQQLYKDIKEAIYRWNGNAFQADMVNVFIGHKQDTYRKSAS</sequence>
<dbReference type="Proteomes" id="UP000004095">
    <property type="component" value="Unassembled WGS sequence"/>
</dbReference>
<organism evidence="1 2">
    <name type="scientific">Microscilla marina ATCC 23134</name>
    <dbReference type="NCBI Taxonomy" id="313606"/>
    <lineage>
        <taxon>Bacteria</taxon>
        <taxon>Pseudomonadati</taxon>
        <taxon>Bacteroidota</taxon>
        <taxon>Cytophagia</taxon>
        <taxon>Cytophagales</taxon>
        <taxon>Microscillaceae</taxon>
        <taxon>Microscilla</taxon>
    </lineage>
</organism>
<dbReference type="RefSeq" id="WP_002702347.1">
    <property type="nucleotide sequence ID" value="NZ_AAWS01000045.1"/>
</dbReference>
<proteinExistence type="predicted"/>
<dbReference type="InterPro" id="IPR017647">
    <property type="entry name" value="Dnd_assoc_3"/>
</dbReference>
<dbReference type="OrthoDB" id="257964at2"/>
<dbReference type="AlphaFoldDB" id="A1ZVA6"/>
<name>A1ZVA6_MICM2</name>
<evidence type="ECO:0008006" key="3">
    <source>
        <dbReference type="Google" id="ProtNLM"/>
    </source>
</evidence>
<reference evidence="1 2" key="1">
    <citation type="submission" date="2007-01" db="EMBL/GenBank/DDBJ databases">
        <authorList>
            <person name="Haygood M."/>
            <person name="Podell S."/>
            <person name="Anderson C."/>
            <person name="Hopkinson B."/>
            <person name="Roe K."/>
            <person name="Barbeau K."/>
            <person name="Gaasterland T."/>
            <person name="Ferriera S."/>
            <person name="Johnson J."/>
            <person name="Kravitz S."/>
            <person name="Beeson K."/>
            <person name="Sutton G."/>
            <person name="Rogers Y.-H."/>
            <person name="Friedman R."/>
            <person name="Frazier M."/>
            <person name="Venter J.C."/>
        </authorList>
    </citation>
    <scope>NUCLEOTIDE SEQUENCE [LARGE SCALE GENOMIC DNA]</scope>
    <source>
        <strain evidence="1 2">ATCC 23134</strain>
    </source>
</reference>
<dbReference type="EMBL" id="AAWS01000045">
    <property type="protein sequence ID" value="EAY25604.1"/>
    <property type="molecule type" value="Genomic_DNA"/>
</dbReference>
<dbReference type="NCBIfam" id="TIGR03238">
    <property type="entry name" value="dnd_assoc_3"/>
    <property type="match status" value="1"/>
</dbReference>
<evidence type="ECO:0000313" key="2">
    <source>
        <dbReference type="Proteomes" id="UP000004095"/>
    </source>
</evidence>
<evidence type="ECO:0000313" key="1">
    <source>
        <dbReference type="EMBL" id="EAY25604.1"/>
    </source>
</evidence>
<keyword evidence="2" id="KW-1185">Reference proteome</keyword>
<gene>
    <name evidence="1" type="ORF">M23134_07255</name>
</gene>